<dbReference type="GO" id="GO:0006805">
    <property type="term" value="P:xenobiotic metabolic process"/>
    <property type="evidence" value="ECO:0007669"/>
    <property type="project" value="TreeGrafter"/>
</dbReference>
<dbReference type="GO" id="GO:0016712">
    <property type="term" value="F:oxidoreductase activity, acting on paired donors, with incorporation or reduction of molecular oxygen, reduced flavin or flavoprotein as one donor, and incorporation of one atom of oxygen"/>
    <property type="evidence" value="ECO:0007669"/>
    <property type="project" value="TreeGrafter"/>
</dbReference>
<accession>A0A6J8AHZ8</accession>
<keyword evidence="5" id="KW-1185">Reference proteome</keyword>
<dbReference type="GO" id="GO:0005506">
    <property type="term" value="F:iron ion binding"/>
    <property type="evidence" value="ECO:0007669"/>
    <property type="project" value="InterPro"/>
</dbReference>
<protein>
    <submittedName>
        <fullName evidence="4">CYP2K</fullName>
    </submittedName>
</protein>
<dbReference type="PANTHER" id="PTHR24300">
    <property type="entry name" value="CYTOCHROME P450 508A4-RELATED"/>
    <property type="match status" value="1"/>
</dbReference>
<dbReference type="InterPro" id="IPR050182">
    <property type="entry name" value="Cytochrome_P450_fam2"/>
</dbReference>
<dbReference type="GO" id="GO:0006082">
    <property type="term" value="P:organic acid metabolic process"/>
    <property type="evidence" value="ECO:0007669"/>
    <property type="project" value="TreeGrafter"/>
</dbReference>
<dbReference type="AlphaFoldDB" id="A0A6J8AHZ8"/>
<evidence type="ECO:0000256" key="2">
    <source>
        <dbReference type="ARBA" id="ARBA00022723"/>
    </source>
</evidence>
<evidence type="ECO:0000256" key="3">
    <source>
        <dbReference type="ARBA" id="ARBA00023004"/>
    </source>
</evidence>
<dbReference type="Pfam" id="PF00067">
    <property type="entry name" value="p450"/>
    <property type="match status" value="1"/>
</dbReference>
<keyword evidence="3" id="KW-0408">Iron</keyword>
<dbReference type="OrthoDB" id="6286196at2759"/>
<dbReference type="PANTHER" id="PTHR24300:SF375">
    <property type="entry name" value="CYTOCHROME P450 FAMILY"/>
    <property type="match status" value="1"/>
</dbReference>
<name>A0A6J8AHZ8_MYTCO</name>
<dbReference type="Gene3D" id="1.10.630.10">
    <property type="entry name" value="Cytochrome P450"/>
    <property type="match status" value="1"/>
</dbReference>
<evidence type="ECO:0000313" key="5">
    <source>
        <dbReference type="Proteomes" id="UP000507470"/>
    </source>
</evidence>
<dbReference type="InterPro" id="IPR001128">
    <property type="entry name" value="Cyt_P450"/>
</dbReference>
<evidence type="ECO:0000256" key="1">
    <source>
        <dbReference type="ARBA" id="ARBA00010617"/>
    </source>
</evidence>
<dbReference type="GO" id="GO:0005737">
    <property type="term" value="C:cytoplasm"/>
    <property type="evidence" value="ECO:0007669"/>
    <property type="project" value="TreeGrafter"/>
</dbReference>
<dbReference type="Proteomes" id="UP000507470">
    <property type="component" value="Unassembled WGS sequence"/>
</dbReference>
<keyword evidence="2" id="KW-0479">Metal-binding</keyword>
<comment type="similarity">
    <text evidence="1">Belongs to the cytochrome P450 family.</text>
</comment>
<dbReference type="EMBL" id="CACVKT020001490">
    <property type="protein sequence ID" value="CAC5368543.1"/>
    <property type="molecule type" value="Genomic_DNA"/>
</dbReference>
<sequence>MSNPSPLLFSPSPMDIGTVTTTTTGTIPTHVPAQVVRPVATSGLMLVERRVVRRYKENAAEEAVASERSIGCIQGKAIPDGEALNTSKVVTQTKQSNTRTGQDKVNIKQLPQVKHWPKSSRYKAVATSIGSSSGSLWKEHRTFTIGALREFGFGKRSQESTIKEEVEVLMRVMGEQNGTPFKIKGLLTLCVSNIMCSIIFGKRYEHTDKFFMSLLEKINENLSNGNVLFLATIFLFSDMFPVI</sequence>
<dbReference type="InterPro" id="IPR036396">
    <property type="entry name" value="Cyt_P450_sf"/>
</dbReference>
<reference evidence="4 5" key="1">
    <citation type="submission" date="2020-06" db="EMBL/GenBank/DDBJ databases">
        <authorList>
            <person name="Li R."/>
            <person name="Bekaert M."/>
        </authorList>
    </citation>
    <scope>NUCLEOTIDE SEQUENCE [LARGE SCALE GENOMIC DNA]</scope>
    <source>
        <strain evidence="5">wild</strain>
    </source>
</reference>
<evidence type="ECO:0000313" key="4">
    <source>
        <dbReference type="EMBL" id="CAC5368543.1"/>
    </source>
</evidence>
<proteinExistence type="inferred from homology"/>
<organism evidence="4 5">
    <name type="scientific">Mytilus coruscus</name>
    <name type="common">Sea mussel</name>
    <dbReference type="NCBI Taxonomy" id="42192"/>
    <lineage>
        <taxon>Eukaryota</taxon>
        <taxon>Metazoa</taxon>
        <taxon>Spiralia</taxon>
        <taxon>Lophotrochozoa</taxon>
        <taxon>Mollusca</taxon>
        <taxon>Bivalvia</taxon>
        <taxon>Autobranchia</taxon>
        <taxon>Pteriomorphia</taxon>
        <taxon>Mytilida</taxon>
        <taxon>Mytiloidea</taxon>
        <taxon>Mytilidae</taxon>
        <taxon>Mytilinae</taxon>
        <taxon>Mytilus</taxon>
    </lineage>
</organism>
<dbReference type="GO" id="GO:0020037">
    <property type="term" value="F:heme binding"/>
    <property type="evidence" value="ECO:0007669"/>
    <property type="project" value="InterPro"/>
</dbReference>
<dbReference type="SUPFAM" id="SSF48264">
    <property type="entry name" value="Cytochrome P450"/>
    <property type="match status" value="1"/>
</dbReference>
<gene>
    <name evidence="4" type="ORF">MCOR_8059</name>
</gene>